<dbReference type="HOGENOM" id="CLU_2004705_0_0_1"/>
<sequence length="124" mass="13515">MAGARETAVHVHLYVMAARKNCGGGAQEPWSVRNVELTDSPSSDSVRYLSSRDWGILGALLPALPQLQSFKISCISSHSEEDFETLSAVVLDAVGNHPVVVLHYETPIEELEVVPPVGFYHGWS</sequence>
<dbReference type="GeneID" id="18918785"/>
<reference evidence="1 2" key="1">
    <citation type="journal article" date="2012" name="BMC Genomics">
        <title>Comparative genomics of the white-rot fungi, Phanerochaete carnosa and P. chrysosporium, to elucidate the genetic basis of the distinct wood types they colonize.</title>
        <authorList>
            <person name="Suzuki H."/>
            <person name="MacDonald J."/>
            <person name="Syed K."/>
            <person name="Salamov A."/>
            <person name="Hori C."/>
            <person name="Aerts A."/>
            <person name="Henrissat B."/>
            <person name="Wiebenga A."/>
            <person name="vanKuyk P.A."/>
            <person name="Barry K."/>
            <person name="Lindquist E."/>
            <person name="LaButti K."/>
            <person name="Lapidus A."/>
            <person name="Lucas S."/>
            <person name="Coutinho P."/>
            <person name="Gong Y."/>
            <person name="Samejima M."/>
            <person name="Mahadevan R."/>
            <person name="Abou-Zaid M."/>
            <person name="de Vries R.P."/>
            <person name="Igarashi K."/>
            <person name="Yadav J.S."/>
            <person name="Grigoriev I.V."/>
            <person name="Master E.R."/>
        </authorList>
    </citation>
    <scope>NUCLEOTIDE SEQUENCE [LARGE SCALE GENOMIC DNA]</scope>
    <source>
        <strain evidence="1 2">HHB-10118-sp</strain>
    </source>
</reference>
<dbReference type="AlphaFoldDB" id="K5VHT4"/>
<organism evidence="1 2">
    <name type="scientific">Phanerochaete carnosa (strain HHB-10118-sp)</name>
    <name type="common">White-rot fungus</name>
    <name type="synonym">Peniophora carnosa</name>
    <dbReference type="NCBI Taxonomy" id="650164"/>
    <lineage>
        <taxon>Eukaryota</taxon>
        <taxon>Fungi</taxon>
        <taxon>Dikarya</taxon>
        <taxon>Basidiomycota</taxon>
        <taxon>Agaricomycotina</taxon>
        <taxon>Agaricomycetes</taxon>
        <taxon>Polyporales</taxon>
        <taxon>Phanerochaetaceae</taxon>
        <taxon>Phanerochaete</taxon>
    </lineage>
</organism>
<dbReference type="EMBL" id="JH930478">
    <property type="protein sequence ID" value="EKM50793.1"/>
    <property type="molecule type" value="Genomic_DNA"/>
</dbReference>
<protein>
    <submittedName>
        <fullName evidence="1">Uncharacterized protein</fullName>
    </submittedName>
</protein>
<dbReference type="KEGG" id="pco:PHACADRAFT_264313"/>
<dbReference type="InParanoid" id="K5VHT4"/>
<name>K5VHT4_PHACS</name>
<evidence type="ECO:0000313" key="1">
    <source>
        <dbReference type="EMBL" id="EKM50793.1"/>
    </source>
</evidence>
<accession>K5VHT4</accession>
<proteinExistence type="predicted"/>
<gene>
    <name evidence="1" type="ORF">PHACADRAFT_264313</name>
</gene>
<dbReference type="Proteomes" id="UP000008370">
    <property type="component" value="Unassembled WGS sequence"/>
</dbReference>
<dbReference type="RefSeq" id="XP_007401053.1">
    <property type="nucleotide sequence ID" value="XM_007400991.1"/>
</dbReference>
<evidence type="ECO:0000313" key="2">
    <source>
        <dbReference type="Proteomes" id="UP000008370"/>
    </source>
</evidence>
<keyword evidence="2" id="KW-1185">Reference proteome</keyword>